<dbReference type="AlphaFoldDB" id="A0AAE1L394"/>
<reference evidence="1" key="1">
    <citation type="submission" date="2023-10" db="EMBL/GenBank/DDBJ databases">
        <title>Genome assemblies of two species of porcelain crab, Petrolisthes cinctipes and Petrolisthes manimaculis (Anomura: Porcellanidae).</title>
        <authorList>
            <person name="Angst P."/>
        </authorList>
    </citation>
    <scope>NUCLEOTIDE SEQUENCE</scope>
    <source>
        <strain evidence="1">PB745_01</strain>
        <tissue evidence="1">Gill</tissue>
    </source>
</reference>
<accession>A0AAE1L394</accession>
<evidence type="ECO:0000313" key="2">
    <source>
        <dbReference type="Proteomes" id="UP001286313"/>
    </source>
</evidence>
<protein>
    <submittedName>
        <fullName evidence="1">Uncharacterized protein</fullName>
    </submittedName>
</protein>
<keyword evidence="2" id="KW-1185">Reference proteome</keyword>
<gene>
    <name evidence="1" type="ORF">Pcinc_001458</name>
</gene>
<name>A0AAE1L394_PETCI</name>
<sequence length="180" mass="20645">MLLQLRDSLKKRKMLWVVGTSLVSKTSALVKALSLKDHDSFRFYHRVNQEHVTELLSLVEPRIRKQDTKIRMAVTAHDHLSVTLRYLATGESKQSLGYAYRISLNLLSKIIPQVCDALYEFLHNNYMNIQHESACPVAIIIVEELIDSSVLGEMMRLELLPMILKIQVTDNYNLQHTGPS</sequence>
<proteinExistence type="predicted"/>
<dbReference type="Proteomes" id="UP001286313">
    <property type="component" value="Unassembled WGS sequence"/>
</dbReference>
<dbReference type="EMBL" id="JAWQEG010000091">
    <property type="protein sequence ID" value="KAK3894801.1"/>
    <property type="molecule type" value="Genomic_DNA"/>
</dbReference>
<evidence type="ECO:0000313" key="1">
    <source>
        <dbReference type="EMBL" id="KAK3894801.1"/>
    </source>
</evidence>
<organism evidence="1 2">
    <name type="scientific">Petrolisthes cinctipes</name>
    <name type="common">Flat porcelain crab</name>
    <dbReference type="NCBI Taxonomy" id="88211"/>
    <lineage>
        <taxon>Eukaryota</taxon>
        <taxon>Metazoa</taxon>
        <taxon>Ecdysozoa</taxon>
        <taxon>Arthropoda</taxon>
        <taxon>Crustacea</taxon>
        <taxon>Multicrustacea</taxon>
        <taxon>Malacostraca</taxon>
        <taxon>Eumalacostraca</taxon>
        <taxon>Eucarida</taxon>
        <taxon>Decapoda</taxon>
        <taxon>Pleocyemata</taxon>
        <taxon>Anomura</taxon>
        <taxon>Galatheoidea</taxon>
        <taxon>Porcellanidae</taxon>
        <taxon>Petrolisthes</taxon>
    </lineage>
</organism>
<comment type="caution">
    <text evidence="1">The sequence shown here is derived from an EMBL/GenBank/DDBJ whole genome shotgun (WGS) entry which is preliminary data.</text>
</comment>